<feature type="chain" id="PRO_5015425499" evidence="1">
    <location>
        <begin position="20"/>
        <end position="116"/>
    </location>
</feature>
<sequence length="116" mass="12692">MHIPTLITGVIAMLSTVNAQAITNVLLHTGPRLDGDSWAFTGDPYVCTKVGDAVYHHVLSVSLEYPNPPSGFYCRLYSSDDCTNSTWTGAQVMRFLPTLQAIFESDVGSVKCDVFF</sequence>
<proteinExistence type="predicted"/>
<evidence type="ECO:0000313" key="3">
    <source>
        <dbReference type="Proteomes" id="UP000240493"/>
    </source>
</evidence>
<dbReference type="Proteomes" id="UP000240493">
    <property type="component" value="Unassembled WGS sequence"/>
</dbReference>
<evidence type="ECO:0000256" key="1">
    <source>
        <dbReference type="SAM" id="SignalP"/>
    </source>
</evidence>
<feature type="signal peptide" evidence="1">
    <location>
        <begin position="1"/>
        <end position="19"/>
    </location>
</feature>
<organism evidence="2 3">
    <name type="scientific">Trichoderma asperellum (strain ATCC 204424 / CBS 433.97 / NBRC 101777)</name>
    <dbReference type="NCBI Taxonomy" id="1042311"/>
    <lineage>
        <taxon>Eukaryota</taxon>
        <taxon>Fungi</taxon>
        <taxon>Dikarya</taxon>
        <taxon>Ascomycota</taxon>
        <taxon>Pezizomycotina</taxon>
        <taxon>Sordariomycetes</taxon>
        <taxon>Hypocreomycetidae</taxon>
        <taxon>Hypocreales</taxon>
        <taxon>Hypocreaceae</taxon>
        <taxon>Trichoderma</taxon>
    </lineage>
</organism>
<dbReference type="AlphaFoldDB" id="A0A2T3Z855"/>
<name>A0A2T3Z855_TRIA4</name>
<keyword evidence="1" id="KW-0732">Signal</keyword>
<evidence type="ECO:0000313" key="2">
    <source>
        <dbReference type="EMBL" id="PTB40993.1"/>
    </source>
</evidence>
<reference evidence="2 3" key="1">
    <citation type="submission" date="2016-07" db="EMBL/GenBank/DDBJ databases">
        <title>Multiple horizontal gene transfer events from other fungi enriched the ability of initially mycotrophic Trichoderma (Ascomycota) to feed on dead plant biomass.</title>
        <authorList>
            <consortium name="DOE Joint Genome Institute"/>
            <person name="Aerts A."/>
            <person name="Atanasova L."/>
            <person name="Chenthamara K."/>
            <person name="Zhang J."/>
            <person name="Grujic M."/>
            <person name="Henrissat B."/>
            <person name="Kuo A."/>
            <person name="Salamov A."/>
            <person name="Lipzen A."/>
            <person name="Labutti K."/>
            <person name="Barry K."/>
            <person name="Miao Y."/>
            <person name="Rahimi M.J."/>
            <person name="Shen Q."/>
            <person name="Grigoriev I.V."/>
            <person name="Kubicek C.P."/>
            <person name="Druzhinina I.S."/>
        </authorList>
    </citation>
    <scope>NUCLEOTIDE SEQUENCE [LARGE SCALE GENOMIC DNA]</scope>
    <source>
        <strain evidence="2 3">CBS 433.97</strain>
    </source>
</reference>
<protein>
    <submittedName>
        <fullName evidence="2">Uncharacterized protein</fullName>
    </submittedName>
</protein>
<keyword evidence="3" id="KW-1185">Reference proteome</keyword>
<gene>
    <name evidence="2" type="ORF">M441DRAFT_58447</name>
</gene>
<dbReference type="EMBL" id="KZ679262">
    <property type="protein sequence ID" value="PTB40993.1"/>
    <property type="molecule type" value="Genomic_DNA"/>
</dbReference>
<accession>A0A2T3Z855</accession>